<dbReference type="InterPro" id="IPR049492">
    <property type="entry name" value="BD-FAE-like_dom"/>
</dbReference>
<dbReference type="OrthoDB" id="9777975at2"/>
<dbReference type="Gene3D" id="3.40.50.1820">
    <property type="entry name" value="alpha/beta hydrolase"/>
    <property type="match status" value="1"/>
</dbReference>
<sequence length="295" mass="32959">MKSIKNLLLTVGLIKIWCGLAVSLYAQEINYAPVNIPDHYTKSIDIIYKQVDSWQGRLDLYYPMDTTVLHPLVINIHGGGWSHGVKESQRGFVSFFKNNFVVANVEYRLENQTKAPAAIEDVRCALIYLLNQVQYYGIDSDKIVLMGGSAGGHLALMAGLLNNNRLFDVDCSYDKEIQILAIIDKYGVTDLEPVRQWGSAKKWLGTQVNDLPFVKSVSPINYVNSGSPAIFIAHGDADPIVPYDQSVQLRQRLQSVGVKSEFITVKGGLHGKFPKEEKSKINKKLWVFLETLGAI</sequence>
<name>A0A1W2G725_REIFA</name>
<dbReference type="InterPro" id="IPR050300">
    <property type="entry name" value="GDXG_lipolytic_enzyme"/>
</dbReference>
<dbReference type="AlphaFoldDB" id="A0A1W2G725"/>
<protein>
    <submittedName>
        <fullName evidence="3">Acetyl esterase/lipase</fullName>
    </submittedName>
</protein>
<dbReference type="EMBL" id="FWYF01000001">
    <property type="protein sequence ID" value="SMD32467.1"/>
    <property type="molecule type" value="Genomic_DNA"/>
</dbReference>
<organism evidence="3 4">
    <name type="scientific">Reichenbachiella faecimaris</name>
    <dbReference type="NCBI Taxonomy" id="692418"/>
    <lineage>
        <taxon>Bacteria</taxon>
        <taxon>Pseudomonadati</taxon>
        <taxon>Bacteroidota</taxon>
        <taxon>Cytophagia</taxon>
        <taxon>Cytophagales</taxon>
        <taxon>Reichenbachiellaceae</taxon>
        <taxon>Reichenbachiella</taxon>
    </lineage>
</organism>
<dbReference type="RefSeq" id="WP_084371125.1">
    <property type="nucleotide sequence ID" value="NZ_FWYF01000001.1"/>
</dbReference>
<dbReference type="Pfam" id="PF20434">
    <property type="entry name" value="BD-FAE"/>
    <property type="match status" value="1"/>
</dbReference>
<dbReference type="Proteomes" id="UP000192472">
    <property type="component" value="Unassembled WGS sequence"/>
</dbReference>
<dbReference type="SUPFAM" id="SSF53474">
    <property type="entry name" value="alpha/beta-Hydrolases"/>
    <property type="match status" value="1"/>
</dbReference>
<evidence type="ECO:0000259" key="2">
    <source>
        <dbReference type="Pfam" id="PF20434"/>
    </source>
</evidence>
<reference evidence="3 4" key="1">
    <citation type="submission" date="2017-04" db="EMBL/GenBank/DDBJ databases">
        <authorList>
            <person name="Afonso C.L."/>
            <person name="Miller P.J."/>
            <person name="Scott M.A."/>
            <person name="Spackman E."/>
            <person name="Goraichik I."/>
            <person name="Dimitrov K.M."/>
            <person name="Suarez D.L."/>
            <person name="Swayne D.E."/>
        </authorList>
    </citation>
    <scope>NUCLEOTIDE SEQUENCE [LARGE SCALE GENOMIC DNA]</scope>
    <source>
        <strain evidence="3 4">DSM 26133</strain>
    </source>
</reference>
<accession>A0A1W2G725</accession>
<evidence type="ECO:0000313" key="3">
    <source>
        <dbReference type="EMBL" id="SMD32467.1"/>
    </source>
</evidence>
<dbReference type="GO" id="GO:0016787">
    <property type="term" value="F:hydrolase activity"/>
    <property type="evidence" value="ECO:0007669"/>
    <property type="project" value="UniProtKB-KW"/>
</dbReference>
<dbReference type="STRING" id="692418.SAMN04488029_0812"/>
<dbReference type="PANTHER" id="PTHR48081">
    <property type="entry name" value="AB HYDROLASE SUPERFAMILY PROTEIN C4A8.06C"/>
    <property type="match status" value="1"/>
</dbReference>
<keyword evidence="4" id="KW-1185">Reference proteome</keyword>
<gene>
    <name evidence="3" type="ORF">SAMN04488029_0812</name>
</gene>
<feature type="domain" description="BD-FAE-like" evidence="2">
    <location>
        <begin position="58"/>
        <end position="253"/>
    </location>
</feature>
<evidence type="ECO:0000256" key="1">
    <source>
        <dbReference type="ARBA" id="ARBA00022801"/>
    </source>
</evidence>
<evidence type="ECO:0000313" key="4">
    <source>
        <dbReference type="Proteomes" id="UP000192472"/>
    </source>
</evidence>
<keyword evidence="1" id="KW-0378">Hydrolase</keyword>
<dbReference type="InterPro" id="IPR029058">
    <property type="entry name" value="AB_hydrolase_fold"/>
</dbReference>
<proteinExistence type="predicted"/>